<evidence type="ECO:0000313" key="4">
    <source>
        <dbReference type="EMBL" id="ANU75450.1"/>
    </source>
</evidence>
<dbReference type="PANTHER" id="PTHR30363">
    <property type="entry name" value="HTH-TYPE TRANSCRIPTIONAL REGULATOR SRLR-RELATED"/>
    <property type="match status" value="1"/>
</dbReference>
<evidence type="ECO:0000313" key="5">
    <source>
        <dbReference type="Proteomes" id="UP000092574"/>
    </source>
</evidence>
<dbReference type="SMART" id="SM01134">
    <property type="entry name" value="DeoRC"/>
    <property type="match status" value="1"/>
</dbReference>
<dbReference type="STRING" id="1796616.A4V09_06520"/>
<keyword evidence="5" id="KW-1185">Reference proteome</keyword>
<dbReference type="SMART" id="SM00420">
    <property type="entry name" value="HTH_DEOR"/>
    <property type="match status" value="1"/>
</dbReference>
<dbReference type="EMBL" id="CP015405">
    <property type="protein sequence ID" value="ANU75450.1"/>
    <property type="molecule type" value="Genomic_DNA"/>
</dbReference>
<feature type="domain" description="HTH deoR-type" evidence="3">
    <location>
        <begin position="3"/>
        <end position="58"/>
    </location>
</feature>
<dbReference type="SUPFAM" id="SSF100950">
    <property type="entry name" value="NagB/RpiA/CoA transferase-like"/>
    <property type="match status" value="1"/>
</dbReference>
<proteinExistence type="predicted"/>
<dbReference type="InterPro" id="IPR037171">
    <property type="entry name" value="NagB/RpiA_transferase-like"/>
</dbReference>
<gene>
    <name evidence="4" type="ORF">A4V09_06520</name>
</gene>
<dbReference type="InterPro" id="IPR036388">
    <property type="entry name" value="WH-like_DNA-bd_sf"/>
</dbReference>
<dbReference type="InterPro" id="IPR050313">
    <property type="entry name" value="Carb_Metab_HTH_regulators"/>
</dbReference>
<evidence type="ECO:0000256" key="1">
    <source>
        <dbReference type="ARBA" id="ARBA00023015"/>
    </source>
</evidence>
<dbReference type="InterPro" id="IPR036390">
    <property type="entry name" value="WH_DNA-bd_sf"/>
</dbReference>
<dbReference type="Pfam" id="PF08220">
    <property type="entry name" value="HTH_DeoR"/>
    <property type="match status" value="1"/>
</dbReference>
<dbReference type="Pfam" id="PF00455">
    <property type="entry name" value="DeoRC"/>
    <property type="match status" value="1"/>
</dbReference>
<dbReference type="InterPro" id="IPR014036">
    <property type="entry name" value="DeoR-like_C"/>
</dbReference>
<dbReference type="KEGG" id="byl:A4V09_06520"/>
<dbReference type="RefSeq" id="WP_065541648.1">
    <property type="nucleotide sequence ID" value="NZ_CP015405.2"/>
</dbReference>
<dbReference type="Proteomes" id="UP000092574">
    <property type="component" value="Chromosome"/>
</dbReference>
<dbReference type="InterPro" id="IPR001034">
    <property type="entry name" value="DeoR_HTH"/>
</dbReference>
<organism evidence="4 5">
    <name type="scientific">Blautia pseudococcoides</name>
    <dbReference type="NCBI Taxonomy" id="1796616"/>
    <lineage>
        <taxon>Bacteria</taxon>
        <taxon>Bacillati</taxon>
        <taxon>Bacillota</taxon>
        <taxon>Clostridia</taxon>
        <taxon>Lachnospirales</taxon>
        <taxon>Lachnospiraceae</taxon>
        <taxon>Blautia</taxon>
    </lineage>
</organism>
<dbReference type="GO" id="GO:0003700">
    <property type="term" value="F:DNA-binding transcription factor activity"/>
    <property type="evidence" value="ECO:0007669"/>
    <property type="project" value="InterPro"/>
</dbReference>
<reference evidence="4" key="1">
    <citation type="submission" date="2017-04" db="EMBL/GenBank/DDBJ databases">
        <title>Complete Genome Sequences of Twelve Strains of a Stable Defined Moderately Diverse Mouse Microbiota 2 (sDMDMm2).</title>
        <authorList>
            <person name="Uchimura Y."/>
            <person name="Wyss M."/>
            <person name="Brugiroux S."/>
            <person name="Limenitakis J.P."/>
            <person name="Stecher B."/>
            <person name="McCoy K.D."/>
            <person name="Macpherson A.J."/>
        </authorList>
    </citation>
    <scope>NUCLEOTIDE SEQUENCE</scope>
    <source>
        <strain evidence="4">YL58</strain>
    </source>
</reference>
<dbReference type="PANTHER" id="PTHR30363:SF44">
    <property type="entry name" value="AGA OPERON TRANSCRIPTIONAL REPRESSOR-RELATED"/>
    <property type="match status" value="1"/>
</dbReference>
<dbReference type="AlphaFoldDB" id="A0A1C7I722"/>
<dbReference type="SUPFAM" id="SSF46785">
    <property type="entry name" value="Winged helix' DNA-binding domain"/>
    <property type="match status" value="1"/>
</dbReference>
<accession>A0A1C7I722</accession>
<dbReference type="PROSITE" id="PS51000">
    <property type="entry name" value="HTH_DEOR_2"/>
    <property type="match status" value="1"/>
</dbReference>
<evidence type="ECO:0000256" key="2">
    <source>
        <dbReference type="ARBA" id="ARBA00023163"/>
    </source>
</evidence>
<protein>
    <recommendedName>
        <fullName evidence="3">HTH deoR-type domain-containing protein</fullName>
    </recommendedName>
</protein>
<dbReference type="PRINTS" id="PR00037">
    <property type="entry name" value="HTHLACR"/>
</dbReference>
<evidence type="ECO:0000259" key="3">
    <source>
        <dbReference type="PROSITE" id="PS51000"/>
    </source>
</evidence>
<dbReference type="Gene3D" id="1.10.10.10">
    <property type="entry name" value="Winged helix-like DNA-binding domain superfamily/Winged helix DNA-binding domain"/>
    <property type="match status" value="1"/>
</dbReference>
<keyword evidence="2" id="KW-0804">Transcription</keyword>
<name>A0A1C7I722_9FIRM</name>
<keyword evidence="1" id="KW-0805">Transcription regulation</keyword>
<dbReference type="OrthoDB" id="9797223at2"/>
<sequence>MFMEERQKMIVEMVNKSGHISVNEIQERFHVSSDCVRRDLRSLESRGLLKRTHGGAISTGPKGKYPEELYNPKEVSDMNELCLAAAKKAAEYIVENDVVYLTTSVVGYYMAKYLPTDFSFTVVTNSVTVADELRRHLNVSVILLGGEMSHRGHCHDFYTMQMMKNISLDKAFLSHTALSIENGASIHNSAGVEFGRLIMKNSSRNIGVYPSEKLGKKSIHSVCPITAYDLLITDDQVSEDFVMQAEKLKVKVDIAVV</sequence>